<proteinExistence type="predicted"/>
<name>A0A2H4PRC8_9CAUD</name>
<protein>
    <submittedName>
        <fullName evidence="1">Lysis protein B</fullName>
    </submittedName>
</protein>
<evidence type="ECO:0000313" key="1">
    <source>
        <dbReference type="EMBL" id="ATW69851.1"/>
    </source>
</evidence>
<dbReference type="RefSeq" id="YP_009997986.1">
    <property type="nucleotide sequence ID" value="NC_052981.1"/>
</dbReference>
<dbReference type="GeneID" id="62680561"/>
<sequence>MISRSACVVRCSRTLTSAEINKTSFLTLLNWLLTHIIPLHNAAISERIVGILIAKSMRTPPVPPSLPAILPPLSVLISIYHLTHDPNAMSLRWVWHVI</sequence>
<dbReference type="Proteomes" id="UP000241270">
    <property type="component" value="Segment"/>
</dbReference>
<dbReference type="KEGG" id="vg:62680561"/>
<accession>A0A2H4PRC8</accession>
<evidence type="ECO:0000313" key="2">
    <source>
        <dbReference type="Proteomes" id="UP000241270"/>
    </source>
</evidence>
<organism evidence="1 2">
    <name type="scientific">Proteus phage PM87</name>
    <dbReference type="NCBI Taxonomy" id="2048007"/>
    <lineage>
        <taxon>Viruses</taxon>
        <taxon>Duplodnaviria</taxon>
        <taxon>Heunggongvirae</taxon>
        <taxon>Uroviricota</taxon>
        <taxon>Caudoviricetes</taxon>
        <taxon>Casjensviridae</taxon>
        <taxon>Lavrentievavirus</taxon>
        <taxon>Lavrentievavirus PM87</taxon>
    </lineage>
</organism>
<dbReference type="EMBL" id="MG030346">
    <property type="protein sequence ID" value="ATW69851.1"/>
    <property type="molecule type" value="Genomic_DNA"/>
</dbReference>
<keyword evidence="2" id="KW-1185">Reference proteome</keyword>
<reference evidence="2" key="1">
    <citation type="submission" date="2017-10" db="EMBL/GenBank/DDBJ databases">
        <title>Isolation and characterization of a group of new proteus bacteriophages.</title>
        <authorList>
            <person name="Kozlova Y.N."/>
            <person name="Morozova V.V."/>
            <person name="Babkin I.V."/>
            <person name="Tikunova N.V."/>
            <person name="Bokovaya O.V."/>
            <person name="Shedko E.D."/>
        </authorList>
    </citation>
    <scope>NUCLEOTIDE SEQUENCE [LARGE SCALE GENOMIC DNA]</scope>
</reference>